<dbReference type="SMART" id="SM00248">
    <property type="entry name" value="ANK"/>
    <property type="match status" value="4"/>
</dbReference>
<dbReference type="PANTHER" id="PTHR24198">
    <property type="entry name" value="ANKYRIN REPEAT AND PROTEIN KINASE DOMAIN-CONTAINING PROTEIN"/>
    <property type="match status" value="1"/>
</dbReference>
<evidence type="ECO:0000313" key="4">
    <source>
        <dbReference type="EMBL" id="CAF1580697.1"/>
    </source>
</evidence>
<keyword evidence="6" id="KW-1185">Reference proteome</keyword>
<evidence type="ECO:0000256" key="2">
    <source>
        <dbReference type="ARBA" id="ARBA00023043"/>
    </source>
</evidence>
<dbReference type="EMBL" id="CAJNOQ010031550">
    <property type="protein sequence ID" value="CAF1580697.1"/>
    <property type="molecule type" value="Genomic_DNA"/>
</dbReference>
<accession>A0A815ZD17</accession>
<dbReference type="EMBL" id="CAJOBC010097506">
    <property type="protein sequence ID" value="CAF4448045.1"/>
    <property type="molecule type" value="Genomic_DNA"/>
</dbReference>
<evidence type="ECO:0000313" key="5">
    <source>
        <dbReference type="EMBL" id="CAF4448045.1"/>
    </source>
</evidence>
<dbReference type="Proteomes" id="UP000681722">
    <property type="component" value="Unassembled WGS sequence"/>
</dbReference>
<keyword evidence="1" id="KW-0677">Repeat</keyword>
<organism evidence="4 6">
    <name type="scientific">Didymodactylos carnosus</name>
    <dbReference type="NCBI Taxonomy" id="1234261"/>
    <lineage>
        <taxon>Eukaryota</taxon>
        <taxon>Metazoa</taxon>
        <taxon>Spiralia</taxon>
        <taxon>Gnathifera</taxon>
        <taxon>Rotifera</taxon>
        <taxon>Eurotatoria</taxon>
        <taxon>Bdelloidea</taxon>
        <taxon>Philodinida</taxon>
        <taxon>Philodinidae</taxon>
        <taxon>Didymodactylos</taxon>
    </lineage>
</organism>
<evidence type="ECO:0000256" key="3">
    <source>
        <dbReference type="PROSITE-ProRule" id="PRU00023"/>
    </source>
</evidence>
<dbReference type="SUPFAM" id="SSF48403">
    <property type="entry name" value="Ankyrin repeat"/>
    <property type="match status" value="1"/>
</dbReference>
<comment type="caution">
    <text evidence="4">The sequence shown here is derived from an EMBL/GenBank/DDBJ whole genome shotgun (WGS) entry which is preliminary data.</text>
</comment>
<reference evidence="4" key="1">
    <citation type="submission" date="2021-02" db="EMBL/GenBank/DDBJ databases">
        <authorList>
            <person name="Nowell W R."/>
        </authorList>
    </citation>
    <scope>NUCLEOTIDE SEQUENCE</scope>
</reference>
<dbReference type="InterPro" id="IPR036770">
    <property type="entry name" value="Ankyrin_rpt-contain_sf"/>
</dbReference>
<dbReference type="OrthoDB" id="19014at2759"/>
<keyword evidence="2 3" id="KW-0040">ANK repeat</keyword>
<sequence length="300" mass="33775">MKSLENKQYELVQVLVQNEFDIKQHGSRAIYQFLSKADKDTPDEFINQTVVYLLDSGSLPSYKGPLLDAACRFNIPTVIRHLLKYNSVSESCLIYAIERDCNLDVIDILLEHNCCVTADIIIKAIQLNSKENVEHLLARGNINVNTIVRGKTFLMYACQYSTIGMVQLLVDLGANVSVKDTEGQTLLHYAARSMLNAAVTLFLLMQKGWNIDLDAKTIDGYTALDLCILPDIAEYLTSFNGHSLDVLRSFRDDTFSLASDKFTIESDEDEIVLVAQLLNEIIQKIEQMNDEQFSFATLLA</sequence>
<evidence type="ECO:0008006" key="7">
    <source>
        <dbReference type="Google" id="ProtNLM"/>
    </source>
</evidence>
<protein>
    <recommendedName>
        <fullName evidence="7">Ankyrin repeat-containing protein</fullName>
    </recommendedName>
</protein>
<dbReference type="Proteomes" id="UP000663829">
    <property type="component" value="Unassembled WGS sequence"/>
</dbReference>
<dbReference type="InterPro" id="IPR002110">
    <property type="entry name" value="Ankyrin_rpt"/>
</dbReference>
<gene>
    <name evidence="4" type="ORF">GPM918_LOCUS41067</name>
    <name evidence="5" type="ORF">SRO942_LOCUS42076</name>
</gene>
<name>A0A815ZD17_9BILA</name>
<dbReference type="PANTHER" id="PTHR24198:SF165">
    <property type="entry name" value="ANKYRIN REPEAT-CONTAINING PROTEIN-RELATED"/>
    <property type="match status" value="1"/>
</dbReference>
<dbReference type="Pfam" id="PF12796">
    <property type="entry name" value="Ank_2"/>
    <property type="match status" value="1"/>
</dbReference>
<dbReference type="Gene3D" id="1.25.40.20">
    <property type="entry name" value="Ankyrin repeat-containing domain"/>
    <property type="match status" value="1"/>
</dbReference>
<dbReference type="AlphaFoldDB" id="A0A815ZD17"/>
<proteinExistence type="predicted"/>
<dbReference type="PROSITE" id="PS50088">
    <property type="entry name" value="ANK_REPEAT"/>
    <property type="match status" value="1"/>
</dbReference>
<evidence type="ECO:0000313" key="6">
    <source>
        <dbReference type="Proteomes" id="UP000663829"/>
    </source>
</evidence>
<evidence type="ECO:0000256" key="1">
    <source>
        <dbReference type="ARBA" id="ARBA00022737"/>
    </source>
</evidence>
<dbReference type="PROSITE" id="PS50297">
    <property type="entry name" value="ANK_REP_REGION"/>
    <property type="match status" value="1"/>
</dbReference>
<feature type="repeat" description="ANK" evidence="3">
    <location>
        <begin position="149"/>
        <end position="181"/>
    </location>
</feature>